<dbReference type="EMBL" id="CP059075">
    <property type="protein sequence ID" value="QRE03605.1"/>
    <property type="molecule type" value="Genomic_DNA"/>
</dbReference>
<dbReference type="KEGG" id="fpk:IA06_07135"/>
<dbReference type="KEGG" id="fpv:IA03_07185"/>
<proteinExistence type="predicted"/>
<dbReference type="KEGG" id="fpc:FPSM_01963"/>
<sequence>MLDYTIFILEKVSFNLNLFSKELQKALKILIPADIMQLQDWFYYFTKDKKELLIFESYFLKFKIEANSFSKL</sequence>
<evidence type="ECO:0000313" key="2">
    <source>
        <dbReference type="Proteomes" id="UP000596329"/>
    </source>
</evidence>
<dbReference type="KEGG" id="fpw:IA04_07090"/>
<accession>A0A075SKF8</accession>
<evidence type="ECO:0000313" key="1">
    <source>
        <dbReference type="EMBL" id="QRE03605.1"/>
    </source>
</evidence>
<dbReference type="OMA" id="LPYEMEH"/>
<dbReference type="GeneID" id="66552951"/>
<organism evidence="1 2">
    <name type="scientific">Flavobacterium psychrophilum</name>
    <dbReference type="NCBI Taxonomy" id="96345"/>
    <lineage>
        <taxon>Bacteria</taxon>
        <taxon>Pseudomonadati</taxon>
        <taxon>Bacteroidota</taxon>
        <taxon>Flavobacteriia</taxon>
        <taxon>Flavobacteriales</taxon>
        <taxon>Flavobacteriaceae</taxon>
        <taxon>Flavobacterium</taxon>
    </lineage>
</organism>
<dbReference type="AlphaFoldDB" id="A0A075SKF8"/>
<dbReference type="Proteomes" id="UP000596329">
    <property type="component" value="Chromosome"/>
</dbReference>
<dbReference type="KEGG" id="fpq:IB65_07085"/>
<protein>
    <submittedName>
        <fullName evidence="1">Uncharacterized protein</fullName>
    </submittedName>
</protein>
<name>A0A075SKF8_FLAPS</name>
<gene>
    <name evidence="1" type="ORF">H0H26_12050</name>
</gene>
<reference evidence="1 2" key="1">
    <citation type="submission" date="2020-07" db="EMBL/GenBank/DDBJ databases">
        <title>Genomic characterization of Flavobacterium psychrophilum strains.</title>
        <authorList>
            <person name="Castillo D."/>
            <person name="Jorgensen J."/>
            <person name="Middelboe M."/>
        </authorList>
    </citation>
    <scope>NUCLEOTIDE SEQUENCE [LARGE SCALE GENOMIC DNA]</scope>
    <source>
        <strain evidence="1 2">FPS-R7</strain>
    </source>
</reference>
<dbReference type="RefSeq" id="WP_011963610.1">
    <property type="nucleotide sequence ID" value="NZ_BCNG01000029.1"/>
</dbReference>